<protein>
    <submittedName>
        <fullName evidence="1">Uncharacterized protein</fullName>
    </submittedName>
</protein>
<name>A0A6J5SR67_9CAUD</name>
<dbReference type="EMBL" id="LR797444">
    <property type="protein sequence ID" value="CAB4216997.1"/>
    <property type="molecule type" value="Genomic_DNA"/>
</dbReference>
<organism evidence="1">
    <name type="scientific">uncultured Caudovirales phage</name>
    <dbReference type="NCBI Taxonomy" id="2100421"/>
    <lineage>
        <taxon>Viruses</taxon>
        <taxon>Duplodnaviria</taxon>
        <taxon>Heunggongvirae</taxon>
        <taxon>Uroviricota</taxon>
        <taxon>Caudoviricetes</taxon>
        <taxon>Peduoviridae</taxon>
        <taxon>Maltschvirus</taxon>
        <taxon>Maltschvirus maltsch</taxon>
    </lineage>
</organism>
<evidence type="ECO:0000313" key="1">
    <source>
        <dbReference type="EMBL" id="CAB4216997.1"/>
    </source>
</evidence>
<proteinExistence type="predicted"/>
<accession>A0A6J5SR67</accession>
<reference evidence="1" key="1">
    <citation type="submission" date="2020-05" db="EMBL/GenBank/DDBJ databases">
        <authorList>
            <person name="Chiriac C."/>
            <person name="Salcher M."/>
            <person name="Ghai R."/>
            <person name="Kavagutti S V."/>
        </authorList>
    </citation>
    <scope>NUCLEOTIDE SEQUENCE</scope>
</reference>
<sequence length="196" mass="22837">MSANFEYSEFSFEGTPDNFRVQYGPSVTIFGIKYLYPVGVYELPDSIMGCMVKIIHQGKWKMIAIIRDIATDHVTTLEIDRDFMGRAIENRIRKYRGMTDWEYLTTIRGYDWLPEDFMGGKKAQQYTALHETYTTTYSKDNSCWVYDSENHQSPLYRSDTKPSFGHFREFVILSIAPLDEDDEPHPNEAGEYGDDE</sequence>
<gene>
    <name evidence="1" type="ORF">UFOVP1490_2</name>
</gene>